<sequence length="119" mass="13038">MRIVGLTGGIASGKSTVSNLFKASGIPVVDADVVARNVLKKGSGGWKRVVAAFGEEILLPSREVDRPKLVKMDKWTKPIVVVWVSQETQLMRLMERDGLSEEDAGNRVMAQMSLDLKRS</sequence>
<dbReference type="GO" id="GO:0005524">
    <property type="term" value="F:ATP binding"/>
    <property type="evidence" value="ECO:0007669"/>
    <property type="project" value="UniProtKB-KW"/>
</dbReference>
<dbReference type="CDD" id="cd02022">
    <property type="entry name" value="DPCK"/>
    <property type="match status" value="1"/>
</dbReference>
<dbReference type="InterPro" id="IPR001977">
    <property type="entry name" value="Depp_CoAkinase"/>
</dbReference>
<name>A0A8S9L7K6_BRACR</name>
<evidence type="ECO:0000256" key="1">
    <source>
        <dbReference type="ARBA" id="ARBA00004724"/>
    </source>
</evidence>
<evidence type="ECO:0000256" key="3">
    <source>
        <dbReference type="ARBA" id="ARBA00022840"/>
    </source>
</evidence>
<dbReference type="PANTHER" id="PTHR10695">
    <property type="entry name" value="DEPHOSPHO-COA KINASE-RELATED"/>
    <property type="match status" value="1"/>
</dbReference>
<evidence type="ECO:0000313" key="5">
    <source>
        <dbReference type="EMBL" id="KAF3581165.1"/>
    </source>
</evidence>
<dbReference type="Proteomes" id="UP000266723">
    <property type="component" value="Unassembled WGS sequence"/>
</dbReference>
<evidence type="ECO:0000256" key="2">
    <source>
        <dbReference type="ARBA" id="ARBA00022741"/>
    </source>
</evidence>
<keyword evidence="2" id="KW-0547">Nucleotide-binding</keyword>
<dbReference type="SUPFAM" id="SSF52540">
    <property type="entry name" value="P-loop containing nucleoside triphosphate hydrolases"/>
    <property type="match status" value="1"/>
</dbReference>
<dbReference type="EMBL" id="QGKV02000649">
    <property type="protein sequence ID" value="KAF3581165.1"/>
    <property type="molecule type" value="Genomic_DNA"/>
</dbReference>
<dbReference type="PROSITE" id="PS51219">
    <property type="entry name" value="DPCK"/>
    <property type="match status" value="1"/>
</dbReference>
<proteinExistence type="predicted"/>
<dbReference type="AlphaFoldDB" id="A0A8S9L7K6"/>
<dbReference type="OrthoDB" id="247245at2759"/>
<gene>
    <name evidence="5" type="ORF">DY000_02030498</name>
    <name evidence="4" type="ORF">F2Q70_00025673</name>
</gene>
<dbReference type="GO" id="GO:0015937">
    <property type="term" value="P:coenzyme A biosynthetic process"/>
    <property type="evidence" value="ECO:0007669"/>
    <property type="project" value="InterPro"/>
</dbReference>
<dbReference type="GO" id="GO:0004140">
    <property type="term" value="F:dephospho-CoA kinase activity"/>
    <property type="evidence" value="ECO:0007669"/>
    <property type="project" value="InterPro"/>
</dbReference>
<evidence type="ECO:0000313" key="4">
    <source>
        <dbReference type="EMBL" id="KAF2602745.1"/>
    </source>
</evidence>
<keyword evidence="3" id="KW-0067">ATP-binding</keyword>
<comment type="pathway">
    <text evidence="1">Cofactor biosynthesis; coenzyme A biosynthesis.</text>
</comment>
<dbReference type="NCBIfam" id="TIGR00152">
    <property type="entry name" value="dephospho-CoA kinase"/>
    <property type="match status" value="1"/>
</dbReference>
<keyword evidence="6" id="KW-1185">Reference proteome</keyword>
<reference evidence="5 6" key="3">
    <citation type="journal article" date="2020" name="BMC Genomics">
        <title>Intraspecific diversification of the crop wild relative Brassica cretica Lam. using demographic model selection.</title>
        <authorList>
            <person name="Kioukis A."/>
            <person name="Michalopoulou V.A."/>
            <person name="Briers L."/>
            <person name="Pirintsos S."/>
            <person name="Studholme D.J."/>
            <person name="Pavlidis P."/>
            <person name="Sarris P.F."/>
        </authorList>
    </citation>
    <scope>NUCLEOTIDE SEQUENCE [LARGE SCALE GENOMIC DNA]</scope>
    <source>
        <strain evidence="6">cv. PFS-1207/04</strain>
        <strain evidence="5">PFS-1207/04</strain>
    </source>
</reference>
<evidence type="ECO:0008006" key="7">
    <source>
        <dbReference type="Google" id="ProtNLM"/>
    </source>
</evidence>
<dbReference type="EMBL" id="QGKY02000094">
    <property type="protein sequence ID" value="KAF2602745.1"/>
    <property type="molecule type" value="Genomic_DNA"/>
</dbReference>
<dbReference type="Pfam" id="PF01121">
    <property type="entry name" value="CoaE"/>
    <property type="match status" value="1"/>
</dbReference>
<organism evidence="4">
    <name type="scientific">Brassica cretica</name>
    <name type="common">Mustard</name>
    <dbReference type="NCBI Taxonomy" id="69181"/>
    <lineage>
        <taxon>Eukaryota</taxon>
        <taxon>Viridiplantae</taxon>
        <taxon>Streptophyta</taxon>
        <taxon>Embryophyta</taxon>
        <taxon>Tracheophyta</taxon>
        <taxon>Spermatophyta</taxon>
        <taxon>Magnoliopsida</taxon>
        <taxon>eudicotyledons</taxon>
        <taxon>Gunneridae</taxon>
        <taxon>Pentapetalae</taxon>
        <taxon>rosids</taxon>
        <taxon>malvids</taxon>
        <taxon>Brassicales</taxon>
        <taxon>Brassicaceae</taxon>
        <taxon>Brassiceae</taxon>
        <taxon>Brassica</taxon>
    </lineage>
</organism>
<comment type="caution">
    <text evidence="4">The sequence shown here is derived from an EMBL/GenBank/DDBJ whole genome shotgun (WGS) entry which is preliminary data.</text>
</comment>
<evidence type="ECO:0000313" key="6">
    <source>
        <dbReference type="Proteomes" id="UP000266723"/>
    </source>
</evidence>
<accession>A0A8S9L7K6</accession>
<dbReference type="Gene3D" id="3.40.50.300">
    <property type="entry name" value="P-loop containing nucleotide triphosphate hydrolases"/>
    <property type="match status" value="2"/>
</dbReference>
<reference evidence="4" key="1">
    <citation type="submission" date="2019-12" db="EMBL/GenBank/DDBJ databases">
        <title>Genome sequencing and annotation of Brassica cretica.</title>
        <authorList>
            <person name="Studholme D.J."/>
            <person name="Sarris P.F."/>
        </authorList>
    </citation>
    <scope>NUCLEOTIDE SEQUENCE</scope>
    <source>
        <strain evidence="4">PFS-102/07</strain>
        <tissue evidence="4">Leaf</tissue>
    </source>
</reference>
<dbReference type="InterPro" id="IPR027417">
    <property type="entry name" value="P-loop_NTPase"/>
</dbReference>
<reference evidence="5" key="2">
    <citation type="submission" date="2019-12" db="EMBL/GenBank/DDBJ databases">
        <authorList>
            <person name="Studholme D.J."/>
            <person name="Sarris P."/>
        </authorList>
    </citation>
    <scope>NUCLEOTIDE SEQUENCE</scope>
    <source>
        <strain evidence="5">PFS-1207/04</strain>
        <tissue evidence="5">Leaf</tissue>
    </source>
</reference>
<dbReference type="PANTHER" id="PTHR10695:SF46">
    <property type="entry name" value="BIFUNCTIONAL COENZYME A SYNTHASE-RELATED"/>
    <property type="match status" value="1"/>
</dbReference>
<protein>
    <recommendedName>
        <fullName evidence="7">Dephospho-CoA kinase</fullName>
    </recommendedName>
</protein>